<feature type="transmembrane region" description="Helical" evidence="2">
    <location>
        <begin position="688"/>
        <end position="706"/>
    </location>
</feature>
<dbReference type="PANTHER" id="PTHR38434:SF1">
    <property type="entry name" value="BLL2549 PROTEIN"/>
    <property type="match status" value="1"/>
</dbReference>
<feature type="transmembrane region" description="Helical" evidence="2">
    <location>
        <begin position="779"/>
        <end position="800"/>
    </location>
</feature>
<feature type="transmembrane region" description="Helical" evidence="2">
    <location>
        <begin position="258"/>
        <end position="277"/>
    </location>
</feature>
<feature type="transmembrane region" description="Helical" evidence="2">
    <location>
        <begin position="563"/>
        <end position="580"/>
    </location>
</feature>
<accession>A0A917Q8L9</accession>
<comment type="caution">
    <text evidence="3">The sequence shown here is derived from an EMBL/GenBank/DDBJ whole genome shotgun (WGS) entry which is preliminary data.</text>
</comment>
<sequence>MDDEILFILIGLAILALPILAIVAFVMAYNTRQRVRALESRLRLAESALVQLRREPPPASAPTPVETAVETPPAVEEQAPPEPEHASDAPADTAPEMPQEPADLPIAARQGLEERFGTRWAVWIGGLALALGGVFLVRASIEAGLLGPGARVLLGALFAAALIAGGEVLRRRTAPIPAFGSAYAPGALTAAGATTAFAVVYAAFALYGFIGPALAFVLLGAIALATMLAAALHGPALAAIGLLGGFAAPLLVSSADPSLWPLPIYLAFVAIAAYGVARLRRWRWLAIGAAVGAGLWALVLTVLAFGDTAPGLVHVLVQTALAAGAFVALPYGRDRAPRPSLDRVATGVLAGFAGLAVLALSSGDVGPTARIAFAGAMAALLTACAVRYAPAAGAALLAAGIVAGSLVTWPVAYEIAEEPRRVVPGGVARVLWPEALETFLAFGAIAALAIAAAAGARLLHSTPLLRLPAAALAAAASGTPLLVLVTIYWALTDEFRSLDAAPALPFTLGAAALAVAYTALAVRLQPLVGAEDGETPGRLLLAGAAAAALAALSAGLVFTLDRGLLTVALALSAAGSAWVADRTRIPTLRWAVGVLGFVVLMRLVEDPTVADDPGRTILLNWLLVGYGVPAVAFALAARLLDRTRRDGISRFSESLAFVFGAFLVFFQIRHALHGGDPLAETTSHVEMGLLATASLAFSVLATRLDLARRDTVTGVASLAFAALSMAFVVFGLAYAANPLVTDDAIAGAPLLNDLALAYALPAILAAILARAARAVRPAWFVEAAGWLALALGSAWIALAIRHAAQGAQIGIDRVPTEGEMWAYSAALVALALAALAYGLLRDVRRARLVGVAFLAAAVVKVFLVDLANLEGVMRALSFIGLGLALVGIGLAWQRLAARRPAAAAGGAPID</sequence>
<feature type="transmembrane region" description="Helical" evidence="2">
    <location>
        <begin position="872"/>
        <end position="892"/>
    </location>
</feature>
<feature type="transmembrane region" description="Helical" evidence="2">
    <location>
        <begin position="536"/>
        <end position="557"/>
    </location>
</feature>
<feature type="transmembrane region" description="Helical" evidence="2">
    <location>
        <begin position="847"/>
        <end position="866"/>
    </location>
</feature>
<dbReference type="AlphaFoldDB" id="A0A917Q8L9"/>
<feature type="transmembrane region" description="Helical" evidence="2">
    <location>
        <begin position="236"/>
        <end position="252"/>
    </location>
</feature>
<reference evidence="3 4" key="1">
    <citation type="journal article" date="2014" name="Int. J. Syst. Evol. Microbiol.">
        <title>Complete genome sequence of Corynebacterium casei LMG S-19264T (=DSM 44701T), isolated from a smear-ripened cheese.</title>
        <authorList>
            <consortium name="US DOE Joint Genome Institute (JGI-PGF)"/>
            <person name="Walter F."/>
            <person name="Albersmeier A."/>
            <person name="Kalinowski J."/>
            <person name="Ruckert C."/>
        </authorList>
    </citation>
    <scope>NUCLEOTIDE SEQUENCE [LARGE SCALE GENOMIC DNA]</scope>
    <source>
        <strain evidence="3 4">CGMCC 1.9161</strain>
    </source>
</reference>
<feature type="transmembrane region" description="Helical" evidence="2">
    <location>
        <begin position="120"/>
        <end position="141"/>
    </location>
</feature>
<dbReference type="EMBL" id="BMMF01000005">
    <property type="protein sequence ID" value="GGK34709.1"/>
    <property type="molecule type" value="Genomic_DNA"/>
</dbReference>
<keyword evidence="2" id="KW-1133">Transmembrane helix</keyword>
<feature type="transmembrane region" description="Helical" evidence="2">
    <location>
        <begin position="153"/>
        <end position="170"/>
    </location>
</feature>
<dbReference type="PIRSF" id="PIRSF035905">
    <property type="entry name" value="UCP035905_mp"/>
    <property type="match status" value="1"/>
</dbReference>
<protein>
    <submittedName>
        <fullName evidence="3">Membrane protein</fullName>
    </submittedName>
</protein>
<feature type="transmembrane region" description="Helical" evidence="2">
    <location>
        <begin position="471"/>
        <end position="491"/>
    </location>
</feature>
<evidence type="ECO:0000256" key="2">
    <source>
        <dbReference type="SAM" id="Phobius"/>
    </source>
</evidence>
<feature type="transmembrane region" description="Helical" evidence="2">
    <location>
        <begin position="209"/>
        <end position="229"/>
    </location>
</feature>
<keyword evidence="4" id="KW-1185">Reference proteome</keyword>
<feature type="transmembrane region" description="Helical" evidence="2">
    <location>
        <begin position="713"/>
        <end position="735"/>
    </location>
</feature>
<feature type="transmembrane region" description="Helical" evidence="2">
    <location>
        <begin position="616"/>
        <end position="639"/>
    </location>
</feature>
<feature type="transmembrane region" description="Helical" evidence="2">
    <location>
        <begin position="820"/>
        <end position="840"/>
    </location>
</feature>
<feature type="transmembrane region" description="Helical" evidence="2">
    <location>
        <begin position="755"/>
        <end position="772"/>
    </location>
</feature>
<evidence type="ECO:0000256" key="1">
    <source>
        <dbReference type="SAM" id="MobiDB-lite"/>
    </source>
</evidence>
<organism evidence="3 4">
    <name type="scientific">Salinarimonas ramus</name>
    <dbReference type="NCBI Taxonomy" id="690164"/>
    <lineage>
        <taxon>Bacteria</taxon>
        <taxon>Pseudomonadati</taxon>
        <taxon>Pseudomonadota</taxon>
        <taxon>Alphaproteobacteria</taxon>
        <taxon>Hyphomicrobiales</taxon>
        <taxon>Salinarimonadaceae</taxon>
        <taxon>Salinarimonas</taxon>
    </lineage>
</organism>
<feature type="transmembrane region" description="Helical" evidence="2">
    <location>
        <begin position="6"/>
        <end position="29"/>
    </location>
</feature>
<evidence type="ECO:0000313" key="4">
    <source>
        <dbReference type="Proteomes" id="UP000600449"/>
    </source>
</evidence>
<keyword evidence="2" id="KW-0472">Membrane</keyword>
<name>A0A917Q8L9_9HYPH</name>
<feature type="transmembrane region" description="Helical" evidence="2">
    <location>
        <begin position="182"/>
        <end position="203"/>
    </location>
</feature>
<dbReference type="RefSeq" id="WP_188912655.1">
    <property type="nucleotide sequence ID" value="NZ_BMMF01000005.1"/>
</dbReference>
<keyword evidence="2" id="KW-0812">Transmembrane</keyword>
<dbReference type="PANTHER" id="PTHR38434">
    <property type="entry name" value="BLL2549 PROTEIN"/>
    <property type="match status" value="1"/>
</dbReference>
<feature type="transmembrane region" description="Helical" evidence="2">
    <location>
        <begin position="587"/>
        <end position="604"/>
    </location>
</feature>
<dbReference type="InterPro" id="IPR014600">
    <property type="entry name" value="UCP035905_mem"/>
</dbReference>
<dbReference type="Pfam" id="PF10101">
    <property type="entry name" value="DUF2339"/>
    <property type="match status" value="2"/>
</dbReference>
<feature type="transmembrane region" description="Helical" evidence="2">
    <location>
        <begin position="503"/>
        <end position="524"/>
    </location>
</feature>
<feature type="transmembrane region" description="Helical" evidence="2">
    <location>
        <begin position="393"/>
        <end position="412"/>
    </location>
</feature>
<feature type="transmembrane region" description="Helical" evidence="2">
    <location>
        <begin position="284"/>
        <end position="305"/>
    </location>
</feature>
<dbReference type="InterPro" id="IPR019286">
    <property type="entry name" value="DUF2339_TM"/>
</dbReference>
<dbReference type="Proteomes" id="UP000600449">
    <property type="component" value="Unassembled WGS sequence"/>
</dbReference>
<feature type="transmembrane region" description="Helical" evidence="2">
    <location>
        <begin position="651"/>
        <end position="668"/>
    </location>
</feature>
<feature type="compositionally biased region" description="Low complexity" evidence="1">
    <location>
        <begin position="62"/>
        <end position="78"/>
    </location>
</feature>
<feature type="transmembrane region" description="Helical" evidence="2">
    <location>
        <begin position="311"/>
        <end position="332"/>
    </location>
</feature>
<gene>
    <name evidence="3" type="ORF">GCM10011322_21810</name>
</gene>
<feature type="transmembrane region" description="Helical" evidence="2">
    <location>
        <begin position="344"/>
        <end position="362"/>
    </location>
</feature>
<feature type="transmembrane region" description="Helical" evidence="2">
    <location>
        <begin position="368"/>
        <end position="386"/>
    </location>
</feature>
<feature type="region of interest" description="Disordered" evidence="1">
    <location>
        <begin position="53"/>
        <end position="100"/>
    </location>
</feature>
<evidence type="ECO:0000313" key="3">
    <source>
        <dbReference type="EMBL" id="GGK34709.1"/>
    </source>
</evidence>
<proteinExistence type="predicted"/>
<feature type="transmembrane region" description="Helical" evidence="2">
    <location>
        <begin position="439"/>
        <end position="459"/>
    </location>
</feature>